<evidence type="ECO:0000313" key="13">
    <source>
        <dbReference type="Proteomes" id="UP000789390"/>
    </source>
</evidence>
<dbReference type="EMBL" id="CAKKLH010000161">
    <property type="protein sequence ID" value="CAH0104950.1"/>
    <property type="molecule type" value="Genomic_DNA"/>
</dbReference>
<feature type="domain" description="Potassium channel" evidence="11">
    <location>
        <begin position="264"/>
        <end position="339"/>
    </location>
</feature>
<feature type="transmembrane region" description="Helical" evidence="10">
    <location>
        <begin position="138"/>
        <end position="156"/>
    </location>
</feature>
<dbReference type="Proteomes" id="UP000789390">
    <property type="component" value="Unassembled WGS sequence"/>
</dbReference>
<dbReference type="AlphaFoldDB" id="A0A8J2WJS3"/>
<feature type="compositionally biased region" description="Low complexity" evidence="9">
    <location>
        <begin position="16"/>
        <end position="26"/>
    </location>
</feature>
<evidence type="ECO:0000256" key="6">
    <source>
        <dbReference type="ARBA" id="ARBA00023136"/>
    </source>
</evidence>
<keyword evidence="13" id="KW-1185">Reference proteome</keyword>
<dbReference type="Gene3D" id="1.10.287.70">
    <property type="match status" value="1"/>
</dbReference>
<proteinExistence type="inferred from homology"/>
<feature type="compositionally biased region" description="Basic and acidic residues" evidence="9">
    <location>
        <begin position="1"/>
        <end position="14"/>
    </location>
</feature>
<name>A0A8J2WJS3_9CRUS</name>
<evidence type="ECO:0000256" key="10">
    <source>
        <dbReference type="SAM" id="Phobius"/>
    </source>
</evidence>
<dbReference type="GO" id="GO:0005739">
    <property type="term" value="C:mitochondrion"/>
    <property type="evidence" value="ECO:0007669"/>
    <property type="project" value="TreeGrafter"/>
</dbReference>
<comment type="similarity">
    <text evidence="8">Belongs to the two pore domain potassium channel (TC 1.A.1.8) family.</text>
</comment>
<keyword evidence="5 8" id="KW-0406">Ion transport</keyword>
<evidence type="ECO:0000256" key="5">
    <source>
        <dbReference type="ARBA" id="ARBA00023065"/>
    </source>
</evidence>
<dbReference type="OrthoDB" id="297496at2759"/>
<dbReference type="InterPro" id="IPR013099">
    <property type="entry name" value="K_chnl_dom"/>
</dbReference>
<protein>
    <recommendedName>
        <fullName evidence="11">Potassium channel domain-containing protein</fullName>
    </recommendedName>
</protein>
<evidence type="ECO:0000256" key="2">
    <source>
        <dbReference type="ARBA" id="ARBA00022448"/>
    </source>
</evidence>
<keyword evidence="6 10" id="KW-0472">Membrane</keyword>
<evidence type="ECO:0000256" key="1">
    <source>
        <dbReference type="ARBA" id="ARBA00004141"/>
    </source>
</evidence>
<evidence type="ECO:0000259" key="11">
    <source>
        <dbReference type="Pfam" id="PF07885"/>
    </source>
</evidence>
<dbReference type="PANTHER" id="PTHR31296">
    <property type="entry name" value="UPF0565 PROTEIN C2ORF69"/>
    <property type="match status" value="1"/>
</dbReference>
<dbReference type="GO" id="GO:0016020">
    <property type="term" value="C:membrane"/>
    <property type="evidence" value="ECO:0007669"/>
    <property type="project" value="UniProtKB-SubCell"/>
</dbReference>
<evidence type="ECO:0000256" key="3">
    <source>
        <dbReference type="ARBA" id="ARBA00022692"/>
    </source>
</evidence>
<dbReference type="InterPro" id="IPR018881">
    <property type="entry name" value="C2orf69_mit"/>
</dbReference>
<feature type="domain" description="Potassium channel" evidence="11">
    <location>
        <begin position="132"/>
        <end position="192"/>
    </location>
</feature>
<organism evidence="12 13">
    <name type="scientific">Daphnia galeata</name>
    <dbReference type="NCBI Taxonomy" id="27404"/>
    <lineage>
        <taxon>Eukaryota</taxon>
        <taxon>Metazoa</taxon>
        <taxon>Ecdysozoa</taxon>
        <taxon>Arthropoda</taxon>
        <taxon>Crustacea</taxon>
        <taxon>Branchiopoda</taxon>
        <taxon>Diplostraca</taxon>
        <taxon>Cladocera</taxon>
        <taxon>Anomopoda</taxon>
        <taxon>Daphniidae</taxon>
        <taxon>Daphnia</taxon>
    </lineage>
</organism>
<evidence type="ECO:0000256" key="8">
    <source>
        <dbReference type="RuleBase" id="RU003857"/>
    </source>
</evidence>
<evidence type="ECO:0000256" key="7">
    <source>
        <dbReference type="ARBA" id="ARBA00023303"/>
    </source>
</evidence>
<gene>
    <name evidence="12" type="ORF">DGAL_LOCUS7880</name>
</gene>
<accession>A0A8J2WJS3</accession>
<dbReference type="PRINTS" id="PR01333">
    <property type="entry name" value="2POREKCHANEL"/>
</dbReference>
<dbReference type="Pfam" id="PF10561">
    <property type="entry name" value="C2orf69"/>
    <property type="match status" value="2"/>
</dbReference>
<feature type="transmembrane region" description="Helical" evidence="10">
    <location>
        <begin position="168"/>
        <end position="186"/>
    </location>
</feature>
<keyword evidence="7 8" id="KW-0407">Ion channel</keyword>
<dbReference type="InterPro" id="IPR003280">
    <property type="entry name" value="2pore_dom_K_chnl"/>
</dbReference>
<comment type="caution">
    <text evidence="12">The sequence shown here is derived from an EMBL/GenBank/DDBJ whole genome shotgun (WGS) entry which is preliminary data.</text>
</comment>
<dbReference type="PANTHER" id="PTHR31296:SF1">
    <property type="entry name" value="MITOCHONDRIAL PROTEIN C2ORF69"/>
    <property type="match status" value="1"/>
</dbReference>
<reference evidence="12" key="1">
    <citation type="submission" date="2021-11" db="EMBL/GenBank/DDBJ databases">
        <authorList>
            <person name="Schell T."/>
        </authorList>
    </citation>
    <scope>NUCLEOTIDE SEQUENCE</scope>
    <source>
        <strain evidence="12">M5</strain>
    </source>
</reference>
<feature type="transmembrane region" description="Helical" evidence="10">
    <location>
        <begin position="318"/>
        <end position="339"/>
    </location>
</feature>
<feature type="transmembrane region" description="Helical" evidence="10">
    <location>
        <begin position="250"/>
        <end position="271"/>
    </location>
</feature>
<feature type="transmembrane region" description="Helical" evidence="10">
    <location>
        <begin position="39"/>
        <end position="67"/>
    </location>
</feature>
<dbReference type="GO" id="GO:0005267">
    <property type="term" value="F:potassium channel activity"/>
    <property type="evidence" value="ECO:0007669"/>
    <property type="project" value="InterPro"/>
</dbReference>
<feature type="region of interest" description="Disordered" evidence="9">
    <location>
        <begin position="1"/>
        <end position="29"/>
    </location>
</feature>
<keyword evidence="2 8" id="KW-0813">Transport</keyword>
<dbReference type="SUPFAM" id="SSF81324">
    <property type="entry name" value="Voltage-gated potassium channels"/>
    <property type="match status" value="2"/>
</dbReference>
<sequence length="637" mass="71822">MALDRKRSVRDRGSVRSRGSSSASSSDPREKLKDCCRQFVAFMFTQVGVGALVVSYAIMGAFAFMAIEGESENSENNDHVAHLRSSCLSRLWNVTDHLNVLEERKWKLDVRQVLLDHQQAMAIAIKGGYDGRTNQERWTFPSALMFSLSVFTMIGFGHLVPRTQPGKIATMLYAVFGIPVYVLYFMNMGQVLASCFKWFYCKIVRCADARKDKPLTDADPTAVNGNKEIIGVNSSGAVDELSDDLDEESYSGLIIVPSTACLWVWLTYLAVGTIMFAEWENWEYLDACYFCVTSLCKIGMGDFVPGANLQASSNQTKLIINFVYLLVGMGIIAMCYNLMKEEILVRLQELKADLIERYIFKIIFQQMRITNGYFLTICYDSKGCKTLVDACAVDLENAHHTYIHARHDMDRSTSLEPVSVVVFFGGDVQDYPENMKSHRDHGAYLEYNLEAVAGILASKFKNSFICIIRPAKIELKTFSCFSNFVTCNDIGSPTHLPNHNALLHLTTLLQSVAEKTGHSEVGYGSPFDSYWIFQSHISALMGRIKKIIWLDGGHSGGKDTWVTSSDILSSFQSTGIMVDIHVTPYQVNDDRRPWISKEERQFHTNLKKLGVVLFRKVHFAEEPPSLENHFLLLKLFC</sequence>
<comment type="subcellular location">
    <subcellularLocation>
        <location evidence="1">Membrane</location>
        <topology evidence="1">Multi-pass membrane protein</topology>
    </subcellularLocation>
</comment>
<evidence type="ECO:0000256" key="4">
    <source>
        <dbReference type="ARBA" id="ARBA00022989"/>
    </source>
</evidence>
<dbReference type="Pfam" id="PF07885">
    <property type="entry name" value="Ion_trans_2"/>
    <property type="match status" value="2"/>
</dbReference>
<evidence type="ECO:0000256" key="9">
    <source>
        <dbReference type="SAM" id="MobiDB-lite"/>
    </source>
</evidence>
<evidence type="ECO:0000313" key="12">
    <source>
        <dbReference type="EMBL" id="CAH0104950.1"/>
    </source>
</evidence>
<keyword evidence="3 8" id="KW-0812">Transmembrane</keyword>
<keyword evidence="4 10" id="KW-1133">Transmembrane helix</keyword>